<keyword evidence="2" id="KW-1185">Reference proteome</keyword>
<dbReference type="EMBL" id="FMZE01000001">
    <property type="protein sequence ID" value="SDC21608.1"/>
    <property type="molecule type" value="Genomic_DNA"/>
</dbReference>
<dbReference type="Proteomes" id="UP000199494">
    <property type="component" value="Unassembled WGS sequence"/>
</dbReference>
<name>A0A1G6JSG5_9PSEU</name>
<proteinExistence type="predicted"/>
<sequence>MSTERDTVFPARAGVFPGGTGVVLVSGSLPRASGGVPWNDYDARFKRGSSPRERGCSR</sequence>
<dbReference type="AntiFam" id="ANF00057">
    <property type="entry name" value="Translation of E. coli type CRISPR repeat"/>
</dbReference>
<accession>A0A1G6JSG5</accession>
<reference evidence="1 2" key="1">
    <citation type="submission" date="2016-10" db="EMBL/GenBank/DDBJ databases">
        <authorList>
            <person name="de Groot N.N."/>
        </authorList>
    </citation>
    <scope>NUCLEOTIDE SEQUENCE [LARGE SCALE GENOMIC DNA]</scope>
    <source>
        <strain evidence="1 2">CGMCC 4.5506</strain>
    </source>
</reference>
<protein>
    <submittedName>
        <fullName evidence="1">Uncharacterized protein</fullName>
    </submittedName>
</protein>
<dbReference type="AlphaFoldDB" id="A0A1G6JSG5"/>
<gene>
    <name evidence="1" type="ORF">SAMN05421630_101845</name>
</gene>
<evidence type="ECO:0000313" key="1">
    <source>
        <dbReference type="EMBL" id="SDC21608.1"/>
    </source>
</evidence>
<organism evidence="1 2">
    <name type="scientific">Prauserella marina</name>
    <dbReference type="NCBI Taxonomy" id="530584"/>
    <lineage>
        <taxon>Bacteria</taxon>
        <taxon>Bacillati</taxon>
        <taxon>Actinomycetota</taxon>
        <taxon>Actinomycetes</taxon>
        <taxon>Pseudonocardiales</taxon>
        <taxon>Pseudonocardiaceae</taxon>
        <taxon>Prauserella</taxon>
    </lineage>
</organism>
<evidence type="ECO:0000313" key="2">
    <source>
        <dbReference type="Proteomes" id="UP000199494"/>
    </source>
</evidence>